<dbReference type="RefSeq" id="WP_400188819.1">
    <property type="nucleotide sequence ID" value="NZ_JBGORX010000011.1"/>
</dbReference>
<keyword evidence="2" id="KW-1185">Reference proteome</keyword>
<evidence type="ECO:0000313" key="2">
    <source>
        <dbReference type="Proteomes" id="UP001615550"/>
    </source>
</evidence>
<accession>A0ABW8DBA1</accession>
<comment type="caution">
    <text evidence="1">The sequence shown here is derived from an EMBL/GenBank/DDBJ whole genome shotgun (WGS) entry which is preliminary data.</text>
</comment>
<dbReference type="EMBL" id="JBGORX010000011">
    <property type="protein sequence ID" value="MFJ1270007.1"/>
    <property type="molecule type" value="Genomic_DNA"/>
</dbReference>
<name>A0ABW8DBA1_9GAMM</name>
<sequence>MALISAKKIADKEKIKLEINKEIYTEIQNYCAWAGITEIEHFFEEAASFVFSKDKEWKSSKK</sequence>
<gene>
    <name evidence="1" type="ORF">ACD661_15720</name>
</gene>
<organism evidence="1 2">
    <name type="scientific">Legionella lytica</name>
    <dbReference type="NCBI Taxonomy" id="96232"/>
    <lineage>
        <taxon>Bacteria</taxon>
        <taxon>Pseudomonadati</taxon>
        <taxon>Pseudomonadota</taxon>
        <taxon>Gammaproteobacteria</taxon>
        <taxon>Legionellales</taxon>
        <taxon>Legionellaceae</taxon>
        <taxon>Legionella</taxon>
    </lineage>
</organism>
<protein>
    <submittedName>
        <fullName evidence="1">Uncharacterized protein</fullName>
    </submittedName>
</protein>
<evidence type="ECO:0000313" key="1">
    <source>
        <dbReference type="EMBL" id="MFJ1270007.1"/>
    </source>
</evidence>
<dbReference type="Proteomes" id="UP001615550">
    <property type="component" value="Unassembled WGS sequence"/>
</dbReference>
<reference evidence="1 2" key="1">
    <citation type="submission" date="2024-08" db="EMBL/GenBank/DDBJ databases">
        <title>Draft Genome Sequence of Legionella lytica strain DSB2004, Isolated From a Fire Sprinkler System.</title>
        <authorList>
            <person name="Everhart A.D."/>
            <person name="Kidane D.T."/>
            <person name="Farone A.L."/>
            <person name="Farone M.B."/>
        </authorList>
    </citation>
    <scope>NUCLEOTIDE SEQUENCE [LARGE SCALE GENOMIC DNA]</scope>
    <source>
        <strain evidence="1 2">DSB2004</strain>
    </source>
</reference>
<proteinExistence type="predicted"/>